<keyword evidence="5 6" id="KW-0472">Membrane</keyword>
<evidence type="ECO:0000256" key="6">
    <source>
        <dbReference type="SAM" id="Phobius"/>
    </source>
</evidence>
<evidence type="ECO:0000256" key="4">
    <source>
        <dbReference type="ARBA" id="ARBA00022989"/>
    </source>
</evidence>
<dbReference type="PIRSF" id="PIRSF005859">
    <property type="entry name" value="PBR"/>
    <property type="match status" value="1"/>
</dbReference>
<dbReference type="Gene3D" id="1.20.1260.100">
    <property type="entry name" value="TspO/MBR protein"/>
    <property type="match status" value="1"/>
</dbReference>
<dbReference type="PANTHER" id="PTHR10057:SF0">
    <property type="entry name" value="TRANSLOCATOR PROTEIN"/>
    <property type="match status" value="1"/>
</dbReference>
<feature type="transmembrane region" description="Helical" evidence="6">
    <location>
        <begin position="114"/>
        <end position="133"/>
    </location>
</feature>
<gene>
    <name evidence="7" type="ORF">OW763_12650</name>
</gene>
<feature type="transmembrane region" description="Helical" evidence="6">
    <location>
        <begin position="140"/>
        <end position="161"/>
    </location>
</feature>
<keyword evidence="4 6" id="KW-1133">Transmembrane helix</keyword>
<dbReference type="PANTHER" id="PTHR10057">
    <property type="entry name" value="PERIPHERAL-TYPE BENZODIAZEPINE RECEPTOR"/>
    <property type="match status" value="1"/>
</dbReference>
<dbReference type="Proteomes" id="UP001078443">
    <property type="component" value="Unassembled WGS sequence"/>
</dbReference>
<evidence type="ECO:0000256" key="3">
    <source>
        <dbReference type="ARBA" id="ARBA00022692"/>
    </source>
</evidence>
<dbReference type="RefSeq" id="WP_268041503.1">
    <property type="nucleotide sequence ID" value="NZ_JAPQER010000005.1"/>
</dbReference>
<comment type="subcellular location">
    <subcellularLocation>
        <location evidence="1">Membrane</location>
        <topology evidence="1">Multi-pass membrane protein</topology>
    </subcellularLocation>
</comment>
<accession>A0ABT4D1R2</accession>
<dbReference type="InterPro" id="IPR004307">
    <property type="entry name" value="TspO_MBR"/>
</dbReference>
<dbReference type="CDD" id="cd15904">
    <property type="entry name" value="TSPO_MBR"/>
    <property type="match status" value="1"/>
</dbReference>
<feature type="transmembrane region" description="Helical" evidence="6">
    <location>
        <begin position="88"/>
        <end position="108"/>
    </location>
</feature>
<organism evidence="7 8">
    <name type="scientific">Clostridium aestuarii</name>
    <dbReference type="NCBI Taxonomy" id="338193"/>
    <lineage>
        <taxon>Bacteria</taxon>
        <taxon>Bacillati</taxon>
        <taxon>Bacillota</taxon>
        <taxon>Clostridia</taxon>
        <taxon>Eubacteriales</taxon>
        <taxon>Clostridiaceae</taxon>
        <taxon>Clostridium</taxon>
    </lineage>
</organism>
<sequence>MKGILMVDGERDIGAFIISIIISVGTGILASVFAGVPRIMYQSFNKPFFAPPGWIFPIVWTILYLLMGLAVYRIYLVGKSGQNIKCALIFYGIQLILNFIWPIIFFRFDLKSVAFFELLVLMGFIIITMVEFFKADKKAGYLLIPYFIWTVFASVLNYSIWMLNM</sequence>
<dbReference type="EMBL" id="JAPQER010000005">
    <property type="protein sequence ID" value="MCY6485188.1"/>
    <property type="molecule type" value="Genomic_DNA"/>
</dbReference>
<evidence type="ECO:0000313" key="8">
    <source>
        <dbReference type="Proteomes" id="UP001078443"/>
    </source>
</evidence>
<evidence type="ECO:0000256" key="1">
    <source>
        <dbReference type="ARBA" id="ARBA00004141"/>
    </source>
</evidence>
<dbReference type="Pfam" id="PF03073">
    <property type="entry name" value="TspO_MBR"/>
    <property type="match status" value="1"/>
</dbReference>
<comment type="caution">
    <text evidence="7">The sequence shown here is derived from an EMBL/GenBank/DDBJ whole genome shotgun (WGS) entry which is preliminary data.</text>
</comment>
<keyword evidence="3 6" id="KW-0812">Transmembrane</keyword>
<proteinExistence type="inferred from homology"/>
<evidence type="ECO:0000313" key="7">
    <source>
        <dbReference type="EMBL" id="MCY6485188.1"/>
    </source>
</evidence>
<comment type="similarity">
    <text evidence="2">Belongs to the TspO/BZRP family.</text>
</comment>
<protein>
    <submittedName>
        <fullName evidence="7">Tryptophan-rich sensory protein</fullName>
    </submittedName>
</protein>
<keyword evidence="8" id="KW-1185">Reference proteome</keyword>
<feature type="transmembrane region" description="Helical" evidence="6">
    <location>
        <begin position="54"/>
        <end position="76"/>
    </location>
</feature>
<feature type="transmembrane region" description="Helical" evidence="6">
    <location>
        <begin position="12"/>
        <end position="34"/>
    </location>
</feature>
<dbReference type="InterPro" id="IPR038330">
    <property type="entry name" value="TspO/MBR-related_sf"/>
</dbReference>
<evidence type="ECO:0000256" key="2">
    <source>
        <dbReference type="ARBA" id="ARBA00007524"/>
    </source>
</evidence>
<name>A0ABT4D1R2_9CLOT</name>
<evidence type="ECO:0000256" key="5">
    <source>
        <dbReference type="ARBA" id="ARBA00023136"/>
    </source>
</evidence>
<reference evidence="7" key="1">
    <citation type="submission" date="2022-12" db="EMBL/GenBank/DDBJ databases">
        <authorList>
            <person name="Wang J."/>
        </authorList>
    </citation>
    <scope>NUCLEOTIDE SEQUENCE</scope>
    <source>
        <strain evidence="7">HY-45-18</strain>
    </source>
</reference>